<name>A0A0C3AZS9_SERVB</name>
<reference evidence="2" key="2">
    <citation type="submission" date="2015-01" db="EMBL/GenBank/DDBJ databases">
        <title>Evolutionary Origins and Diversification of the Mycorrhizal Mutualists.</title>
        <authorList>
            <consortium name="DOE Joint Genome Institute"/>
            <consortium name="Mycorrhizal Genomics Consortium"/>
            <person name="Kohler A."/>
            <person name="Kuo A."/>
            <person name="Nagy L.G."/>
            <person name="Floudas D."/>
            <person name="Copeland A."/>
            <person name="Barry K.W."/>
            <person name="Cichocki N."/>
            <person name="Veneault-Fourrey C."/>
            <person name="LaButti K."/>
            <person name="Lindquist E.A."/>
            <person name="Lipzen A."/>
            <person name="Lundell T."/>
            <person name="Morin E."/>
            <person name="Murat C."/>
            <person name="Riley R."/>
            <person name="Ohm R."/>
            <person name="Sun H."/>
            <person name="Tunlid A."/>
            <person name="Henrissat B."/>
            <person name="Grigoriev I.V."/>
            <person name="Hibbett D.S."/>
            <person name="Martin F."/>
        </authorList>
    </citation>
    <scope>NUCLEOTIDE SEQUENCE [LARGE SCALE GENOMIC DNA]</scope>
    <source>
        <strain evidence="2">MAFF 305830</strain>
    </source>
</reference>
<gene>
    <name evidence="1" type="ORF">M408DRAFT_100207</name>
</gene>
<dbReference type="AlphaFoldDB" id="A0A0C3AZS9"/>
<reference evidence="1 2" key="1">
    <citation type="submission" date="2014-04" db="EMBL/GenBank/DDBJ databases">
        <authorList>
            <consortium name="DOE Joint Genome Institute"/>
            <person name="Kuo A."/>
            <person name="Zuccaro A."/>
            <person name="Kohler A."/>
            <person name="Nagy L.G."/>
            <person name="Floudas D."/>
            <person name="Copeland A."/>
            <person name="Barry K.W."/>
            <person name="Cichocki N."/>
            <person name="Veneault-Fourrey C."/>
            <person name="LaButti K."/>
            <person name="Lindquist E.A."/>
            <person name="Lipzen A."/>
            <person name="Lundell T."/>
            <person name="Morin E."/>
            <person name="Murat C."/>
            <person name="Sun H."/>
            <person name="Tunlid A."/>
            <person name="Henrissat B."/>
            <person name="Grigoriev I.V."/>
            <person name="Hibbett D.S."/>
            <person name="Martin F."/>
            <person name="Nordberg H.P."/>
            <person name="Cantor M.N."/>
            <person name="Hua S.X."/>
        </authorList>
    </citation>
    <scope>NUCLEOTIDE SEQUENCE [LARGE SCALE GENOMIC DNA]</scope>
    <source>
        <strain evidence="1 2">MAFF 305830</strain>
    </source>
</reference>
<dbReference type="Proteomes" id="UP000054097">
    <property type="component" value="Unassembled WGS sequence"/>
</dbReference>
<keyword evidence="2" id="KW-1185">Reference proteome</keyword>
<sequence length="114" mass="12590">MIPDELIFGFGGDLGDDNPRSRFFTRPLTRSAERNLPTRTPTFVSFSALAKERAGSIPAPASVATVRWLAGVDSVEGNWSNGRLYPFPYLCLSQISKAYRDLNSQEVSRTPLPV</sequence>
<accession>A0A0C3AZS9</accession>
<organism evidence="1 2">
    <name type="scientific">Serendipita vermifera MAFF 305830</name>
    <dbReference type="NCBI Taxonomy" id="933852"/>
    <lineage>
        <taxon>Eukaryota</taxon>
        <taxon>Fungi</taxon>
        <taxon>Dikarya</taxon>
        <taxon>Basidiomycota</taxon>
        <taxon>Agaricomycotina</taxon>
        <taxon>Agaricomycetes</taxon>
        <taxon>Sebacinales</taxon>
        <taxon>Serendipitaceae</taxon>
        <taxon>Serendipita</taxon>
    </lineage>
</organism>
<dbReference type="EMBL" id="KN824286">
    <property type="protein sequence ID" value="KIM30020.1"/>
    <property type="molecule type" value="Genomic_DNA"/>
</dbReference>
<dbReference type="HOGENOM" id="CLU_2122595_0_0_1"/>
<evidence type="ECO:0000313" key="2">
    <source>
        <dbReference type="Proteomes" id="UP000054097"/>
    </source>
</evidence>
<proteinExistence type="predicted"/>
<protein>
    <submittedName>
        <fullName evidence="1">Uncharacterized protein</fullName>
    </submittedName>
</protein>
<evidence type="ECO:0000313" key="1">
    <source>
        <dbReference type="EMBL" id="KIM30020.1"/>
    </source>
</evidence>